<evidence type="ECO:0000256" key="2">
    <source>
        <dbReference type="SAM" id="SignalP"/>
    </source>
</evidence>
<feature type="domain" description="DUF7908" evidence="3">
    <location>
        <begin position="48"/>
        <end position="181"/>
    </location>
</feature>
<feature type="signal peptide" evidence="2">
    <location>
        <begin position="1"/>
        <end position="27"/>
    </location>
</feature>
<organism evidence="4 5">
    <name type="scientific">Exophiala mesophila</name>
    <name type="common">Black yeast-like fungus</name>
    <dbReference type="NCBI Taxonomy" id="212818"/>
    <lineage>
        <taxon>Eukaryota</taxon>
        <taxon>Fungi</taxon>
        <taxon>Dikarya</taxon>
        <taxon>Ascomycota</taxon>
        <taxon>Pezizomycotina</taxon>
        <taxon>Eurotiomycetes</taxon>
        <taxon>Chaetothyriomycetidae</taxon>
        <taxon>Chaetothyriales</taxon>
        <taxon>Herpotrichiellaceae</taxon>
        <taxon>Exophiala</taxon>
    </lineage>
</organism>
<feature type="compositionally biased region" description="Pro residues" evidence="1">
    <location>
        <begin position="181"/>
        <end position="199"/>
    </location>
</feature>
<dbReference type="OrthoDB" id="4157271at2759"/>
<dbReference type="STRING" id="212818.A0A0D1Z065"/>
<sequence length="294" mass="32954">MRFYKSFFRAAALLLCVLVLIARPVDASDNAVPVDGAQLDTRGLHFKRNYFHVQVYRSGRKYHSSKGSWIAFHGGDGYVVDNIQEAERFYIFAGQLITSKGHYVHLEFSNGYAIFKWESKRQRNGIWYSRWGDFLSIRGPGFTYGKGEGVCCVGDDGSIFVQRGRRTPFQCHPIDMRPNPGTKPLPPPTHKPTKKPTPPWTTKGPTSTKTTKPTTTKLPQSTKTSYTKTTKPPTTMTTATTSTTKMTTGTATTTTVEITTKTTTTTSANPSWDPDPDMHRRDVETDPEQEDDEI</sequence>
<evidence type="ECO:0000313" key="5">
    <source>
        <dbReference type="Proteomes" id="UP000054302"/>
    </source>
</evidence>
<gene>
    <name evidence="4" type="ORF">PV10_07939</name>
</gene>
<feature type="chain" id="PRO_5002252336" description="DUF7908 domain-containing protein" evidence="2">
    <location>
        <begin position="28"/>
        <end position="294"/>
    </location>
</feature>
<proteinExistence type="predicted"/>
<dbReference type="GeneID" id="27325784"/>
<keyword evidence="2" id="KW-0732">Signal</keyword>
<feature type="compositionally biased region" description="Acidic residues" evidence="1">
    <location>
        <begin position="285"/>
        <end position="294"/>
    </location>
</feature>
<dbReference type="Pfam" id="PF25485">
    <property type="entry name" value="DUF7908"/>
    <property type="match status" value="1"/>
</dbReference>
<dbReference type="RefSeq" id="XP_016219811.1">
    <property type="nucleotide sequence ID" value="XM_016372900.1"/>
</dbReference>
<feature type="compositionally biased region" description="Low complexity" evidence="1">
    <location>
        <begin position="200"/>
        <end position="266"/>
    </location>
</feature>
<protein>
    <recommendedName>
        <fullName evidence="3">DUF7908 domain-containing protein</fullName>
    </recommendedName>
</protein>
<feature type="region of interest" description="Disordered" evidence="1">
    <location>
        <begin position="170"/>
        <end position="294"/>
    </location>
</feature>
<evidence type="ECO:0000313" key="4">
    <source>
        <dbReference type="EMBL" id="KIV88237.1"/>
    </source>
</evidence>
<evidence type="ECO:0000259" key="3">
    <source>
        <dbReference type="Pfam" id="PF25485"/>
    </source>
</evidence>
<evidence type="ECO:0000256" key="1">
    <source>
        <dbReference type="SAM" id="MobiDB-lite"/>
    </source>
</evidence>
<accession>A0A0D1Z065</accession>
<dbReference type="AlphaFoldDB" id="A0A0D1Z065"/>
<keyword evidence="5" id="KW-1185">Reference proteome</keyword>
<reference evidence="4 5" key="1">
    <citation type="submission" date="2015-01" db="EMBL/GenBank/DDBJ databases">
        <title>The Genome Sequence of Exophiala mesophila CBS40295.</title>
        <authorList>
            <consortium name="The Broad Institute Genomics Platform"/>
            <person name="Cuomo C."/>
            <person name="de Hoog S."/>
            <person name="Gorbushina A."/>
            <person name="Stielow B."/>
            <person name="Teixiera M."/>
            <person name="Abouelleil A."/>
            <person name="Chapman S.B."/>
            <person name="Priest M."/>
            <person name="Young S.K."/>
            <person name="Wortman J."/>
            <person name="Nusbaum C."/>
            <person name="Birren B."/>
        </authorList>
    </citation>
    <scope>NUCLEOTIDE SEQUENCE [LARGE SCALE GENOMIC DNA]</scope>
    <source>
        <strain evidence="4 5">CBS 40295</strain>
    </source>
</reference>
<dbReference type="VEuPathDB" id="FungiDB:PV10_07939"/>
<dbReference type="HOGENOM" id="CLU_082460_0_0_1"/>
<dbReference type="EMBL" id="KN847525">
    <property type="protein sequence ID" value="KIV88237.1"/>
    <property type="molecule type" value="Genomic_DNA"/>
</dbReference>
<name>A0A0D1Z065_EXOME</name>
<dbReference type="Proteomes" id="UP000054302">
    <property type="component" value="Unassembled WGS sequence"/>
</dbReference>
<dbReference type="InterPro" id="IPR057230">
    <property type="entry name" value="DUF7908"/>
</dbReference>